<evidence type="ECO:0000313" key="1">
    <source>
        <dbReference type="EMBL" id="CDL81373.1"/>
    </source>
</evidence>
<evidence type="ECO:0008006" key="3">
    <source>
        <dbReference type="Google" id="ProtNLM"/>
    </source>
</evidence>
<dbReference type="RefSeq" id="WP_038262401.1">
    <property type="nucleotide sequence ID" value="NZ_CAWLVK010000066.1"/>
</dbReference>
<name>W1IU62_9GAMM</name>
<comment type="caution">
    <text evidence="1">The sequence shown here is derived from an EMBL/GenBank/DDBJ whole genome shotgun (WGS) entry which is preliminary data.</text>
</comment>
<reference evidence="1 2" key="1">
    <citation type="submission" date="2013-11" db="EMBL/GenBank/DDBJ databases">
        <title>Draft genome sequence and annotation of the entomopathogenic bacterium, Xenorhabdus cabanillasi strain JM26.</title>
        <authorList>
            <person name="Gualtieri M."/>
            <person name="Ogier J.C."/>
            <person name="Pages S."/>
            <person name="Givaudan A."/>
            <person name="Gaudriault S."/>
        </authorList>
    </citation>
    <scope>NUCLEOTIDE SEQUENCE [LARGE SCALE GENOMIC DNA]</scope>
    <source>
        <strain evidence="1 2">JM26</strain>
    </source>
</reference>
<protein>
    <recommendedName>
        <fullName evidence="3">AMP-dependent synthetase/ligase domain-containing protein</fullName>
    </recommendedName>
</protein>
<dbReference type="Proteomes" id="UP000019197">
    <property type="component" value="Unassembled WGS sequence"/>
</dbReference>
<proteinExistence type="predicted"/>
<dbReference type="Gene3D" id="3.40.50.980">
    <property type="match status" value="1"/>
</dbReference>
<dbReference type="AlphaFoldDB" id="W1IU62"/>
<organism evidence="1 2">
    <name type="scientific">Xenorhabdus cabanillasii JM26</name>
    <dbReference type="NCBI Taxonomy" id="1427517"/>
    <lineage>
        <taxon>Bacteria</taxon>
        <taxon>Pseudomonadati</taxon>
        <taxon>Pseudomonadota</taxon>
        <taxon>Gammaproteobacteria</taxon>
        <taxon>Enterobacterales</taxon>
        <taxon>Morganellaceae</taxon>
        <taxon>Xenorhabdus</taxon>
    </lineage>
</organism>
<dbReference type="EMBL" id="CBXE010000066">
    <property type="protein sequence ID" value="CDL81373.1"/>
    <property type="molecule type" value="Genomic_DNA"/>
</dbReference>
<accession>W1IU62</accession>
<gene>
    <name evidence="1" type="ORF">XCR1_1580016</name>
</gene>
<dbReference type="SUPFAM" id="SSF56801">
    <property type="entry name" value="Acetyl-CoA synthetase-like"/>
    <property type="match status" value="1"/>
</dbReference>
<sequence>MTLHWLIERCNKFNSTEAIIFKNDRYIYSELYSNTIDVINYLKDIGLPEGAIVSVEGEFSPKTFAIILALVNNNNIIVPISDTWIRIISAISEKGGQLL</sequence>
<evidence type="ECO:0000313" key="2">
    <source>
        <dbReference type="Proteomes" id="UP000019197"/>
    </source>
</evidence>